<keyword evidence="8" id="KW-0325">Glycoprotein</keyword>
<dbReference type="GO" id="GO:0005737">
    <property type="term" value="C:cytoplasm"/>
    <property type="evidence" value="ECO:0007669"/>
    <property type="project" value="TreeGrafter"/>
</dbReference>
<reference evidence="13" key="1">
    <citation type="submission" date="2016-04" db="EMBL/GenBank/DDBJ databases">
        <title>Expression and localization of carbonic anhydrase genes in the serpulid polychaete, Hydroides elegans.</title>
        <authorList>
            <person name="Batzel G."/>
            <person name="Nedved B.T."/>
            <person name="Hadfield M.G."/>
        </authorList>
    </citation>
    <scope>NUCLEOTIDE SEQUENCE</scope>
    <source>
        <strain evidence="13">HeCA6</strain>
    </source>
</reference>
<dbReference type="InterPro" id="IPR023561">
    <property type="entry name" value="Carbonic_anhydrase_a-class"/>
</dbReference>
<dbReference type="FunFam" id="3.10.200.10:FF:000003">
    <property type="entry name" value="Carbonic anhydrase 12"/>
    <property type="match status" value="1"/>
</dbReference>
<evidence type="ECO:0000256" key="4">
    <source>
        <dbReference type="ARBA" id="ARBA00012925"/>
    </source>
</evidence>
<dbReference type="InterPro" id="IPR018338">
    <property type="entry name" value="Carbonic_anhydrase_a-class_CS"/>
</dbReference>
<keyword evidence="5" id="KW-0964">Secreted</keyword>
<dbReference type="InterPro" id="IPR001148">
    <property type="entry name" value="CA_dom"/>
</dbReference>
<dbReference type="SMART" id="SM01057">
    <property type="entry name" value="Carb_anhydrase"/>
    <property type="match status" value="1"/>
</dbReference>
<comment type="similarity">
    <text evidence="3 11">Belongs to the alpha-carbonic anhydrase family.</text>
</comment>
<evidence type="ECO:0000259" key="12">
    <source>
        <dbReference type="PROSITE" id="PS51144"/>
    </source>
</evidence>
<evidence type="ECO:0000256" key="1">
    <source>
        <dbReference type="ARBA" id="ARBA00001947"/>
    </source>
</evidence>
<evidence type="ECO:0000256" key="9">
    <source>
        <dbReference type="ARBA" id="ARBA00023239"/>
    </source>
</evidence>
<dbReference type="CDD" id="cd00326">
    <property type="entry name" value="alpha_CA"/>
    <property type="match status" value="1"/>
</dbReference>
<dbReference type="SUPFAM" id="SSF51069">
    <property type="entry name" value="Carbonic anhydrase"/>
    <property type="match status" value="1"/>
</dbReference>
<dbReference type="PANTHER" id="PTHR18952">
    <property type="entry name" value="CARBONIC ANHYDRASE"/>
    <property type="match status" value="1"/>
</dbReference>
<evidence type="ECO:0000256" key="7">
    <source>
        <dbReference type="ARBA" id="ARBA00022833"/>
    </source>
</evidence>
<evidence type="ECO:0000256" key="3">
    <source>
        <dbReference type="ARBA" id="ARBA00010718"/>
    </source>
</evidence>
<dbReference type="InterPro" id="IPR036398">
    <property type="entry name" value="CA_dom_sf"/>
</dbReference>
<comment type="subcellular location">
    <subcellularLocation>
        <location evidence="2">Secreted</location>
        <location evidence="2">Extracellular space</location>
        <location evidence="2">Extracellular matrix</location>
    </subcellularLocation>
</comment>
<dbReference type="EC" id="4.2.1.1" evidence="4 11"/>
<keyword evidence="5" id="KW-0272">Extracellular matrix</keyword>
<dbReference type="PROSITE" id="PS00162">
    <property type="entry name" value="ALPHA_CA_1"/>
    <property type="match status" value="1"/>
</dbReference>
<organism evidence="13">
    <name type="scientific">Hydroides elegans</name>
    <name type="common">Polychaete tubeworm</name>
    <dbReference type="NCBI Taxonomy" id="216498"/>
    <lineage>
        <taxon>Eukaryota</taxon>
        <taxon>Metazoa</taxon>
        <taxon>Spiralia</taxon>
        <taxon>Lophotrochozoa</taxon>
        <taxon>Annelida</taxon>
        <taxon>Polychaeta</taxon>
        <taxon>Sedentaria</taxon>
        <taxon>Canalipalpata</taxon>
        <taxon>Sabellida</taxon>
        <taxon>Serpulidae</taxon>
        <taxon>Hydroides</taxon>
    </lineage>
</organism>
<comment type="function">
    <text evidence="11">Reversible hydration of carbon dioxide.</text>
</comment>
<feature type="chain" id="PRO_5025085314" description="Carbonic anhydrase" evidence="11">
    <location>
        <begin position="19"/>
        <end position="306"/>
    </location>
</feature>
<accession>A0A191ZDL9</accession>
<sequence length="306" mass="33339">MEMFYLIAIFGLIAVAQAADWGYIDSEENDEGPESWSVNFEACGGKSQSPIDIVSADLEIDDSLSAFSFQSYSSESVELKLTNNGHTVNIGLVSGDQLMISGGGLPESFLFEQFHLHWGESNANGSEHTVNGKSYPAEVHLVHRSSKYRTLGDAVDQPEGLAVLGFFFEISEEENEVLTPLIDALANVTEAESSQLIPAFAIESLIADGLGDYVRYSGSLTTPGCFESVIWTVFDTPLKMSDSQIEAFRSLEDVKSEPMVGNFRPVQNLNERKVKRYSNDQASGASGYSVGLFALPLTMIVATLKM</sequence>
<evidence type="ECO:0000256" key="5">
    <source>
        <dbReference type="ARBA" id="ARBA00022530"/>
    </source>
</evidence>
<evidence type="ECO:0000313" key="13">
    <source>
        <dbReference type="EMBL" id="ANJ65966.1"/>
    </source>
</evidence>
<protein>
    <recommendedName>
        <fullName evidence="4 11">Carbonic anhydrase</fullName>
        <ecNumber evidence="4 11">4.2.1.1</ecNumber>
    </recommendedName>
</protein>
<evidence type="ECO:0000256" key="10">
    <source>
        <dbReference type="ARBA" id="ARBA00048348"/>
    </source>
</evidence>
<dbReference type="GO" id="GO:0004089">
    <property type="term" value="F:carbonate dehydratase activity"/>
    <property type="evidence" value="ECO:0007669"/>
    <property type="project" value="UniProtKB-UniRule"/>
</dbReference>
<evidence type="ECO:0000256" key="6">
    <source>
        <dbReference type="ARBA" id="ARBA00022723"/>
    </source>
</evidence>
<dbReference type="Pfam" id="PF00194">
    <property type="entry name" value="Carb_anhydrase"/>
    <property type="match status" value="1"/>
</dbReference>
<keyword evidence="9 11" id="KW-0456">Lyase</keyword>
<dbReference type="AlphaFoldDB" id="A0A191ZDL9"/>
<name>A0A191ZDL9_HYDEL</name>
<dbReference type="Gene3D" id="3.10.200.10">
    <property type="entry name" value="Alpha carbonic anhydrase"/>
    <property type="match status" value="1"/>
</dbReference>
<evidence type="ECO:0000256" key="2">
    <source>
        <dbReference type="ARBA" id="ARBA00004498"/>
    </source>
</evidence>
<dbReference type="PROSITE" id="PS51144">
    <property type="entry name" value="ALPHA_CA_2"/>
    <property type="match status" value="1"/>
</dbReference>
<feature type="domain" description="Alpha-carbonic anhydrase" evidence="12">
    <location>
        <begin position="19"/>
        <end position="278"/>
    </location>
</feature>
<keyword evidence="11" id="KW-0732">Signal</keyword>
<evidence type="ECO:0000256" key="8">
    <source>
        <dbReference type="ARBA" id="ARBA00023180"/>
    </source>
</evidence>
<keyword evidence="6 11" id="KW-0479">Metal-binding</keyword>
<evidence type="ECO:0000256" key="11">
    <source>
        <dbReference type="RuleBase" id="RU367011"/>
    </source>
</evidence>
<comment type="cofactor">
    <cofactor evidence="1 11">
        <name>Zn(2+)</name>
        <dbReference type="ChEBI" id="CHEBI:29105"/>
    </cofactor>
</comment>
<feature type="signal peptide" evidence="11">
    <location>
        <begin position="1"/>
        <end position="18"/>
    </location>
</feature>
<dbReference type="EMBL" id="KX129940">
    <property type="protein sequence ID" value="ANJ65966.1"/>
    <property type="molecule type" value="mRNA"/>
</dbReference>
<proteinExistence type="evidence at transcript level"/>
<dbReference type="PANTHER" id="PTHR18952:SF141">
    <property type="entry name" value="CARBONIC ANHYDRASE"/>
    <property type="match status" value="1"/>
</dbReference>
<comment type="catalytic activity">
    <reaction evidence="10 11">
        <text>hydrogencarbonate + H(+) = CO2 + H2O</text>
        <dbReference type="Rhea" id="RHEA:10748"/>
        <dbReference type="ChEBI" id="CHEBI:15377"/>
        <dbReference type="ChEBI" id="CHEBI:15378"/>
        <dbReference type="ChEBI" id="CHEBI:16526"/>
        <dbReference type="ChEBI" id="CHEBI:17544"/>
        <dbReference type="EC" id="4.2.1.1"/>
    </reaction>
</comment>
<dbReference type="GO" id="GO:0008270">
    <property type="term" value="F:zinc ion binding"/>
    <property type="evidence" value="ECO:0007669"/>
    <property type="project" value="UniProtKB-UniRule"/>
</dbReference>
<keyword evidence="7 11" id="KW-0862">Zinc</keyword>